<evidence type="ECO:0000313" key="20">
    <source>
        <dbReference type="Proteomes" id="UP000650467"/>
    </source>
</evidence>
<evidence type="ECO:0000256" key="4">
    <source>
        <dbReference type="ARBA" id="ARBA00022490"/>
    </source>
</evidence>
<dbReference type="OrthoDB" id="538811at2759"/>
<dbReference type="GO" id="GO:0006325">
    <property type="term" value="P:chromatin organization"/>
    <property type="evidence" value="ECO:0007669"/>
    <property type="project" value="UniProtKB-KW"/>
</dbReference>
<evidence type="ECO:0000256" key="16">
    <source>
        <dbReference type="ARBA" id="ARBA00032491"/>
    </source>
</evidence>
<name>A0A835SM54_CHLIN</name>
<comment type="subcellular location">
    <subcellularLocation>
        <location evidence="2">Cytoplasm</location>
    </subcellularLocation>
    <subcellularLocation>
        <location evidence="1">Nucleus</location>
    </subcellularLocation>
</comment>
<comment type="similarity">
    <text evidence="15">Belongs to the BABAM2 family.</text>
</comment>
<feature type="region of interest" description="Disordered" evidence="18">
    <location>
        <begin position="266"/>
        <end position="334"/>
    </location>
</feature>
<evidence type="ECO:0000256" key="6">
    <source>
        <dbReference type="ARBA" id="ARBA00022703"/>
    </source>
</evidence>
<feature type="compositionally biased region" description="Low complexity" evidence="18">
    <location>
        <begin position="268"/>
        <end position="281"/>
    </location>
</feature>
<protein>
    <recommendedName>
        <fullName evidence="3">BRISC and BRCA1-A complex member 2</fullName>
    </recommendedName>
    <alternativeName>
        <fullName evidence="16">BRCA1-A complex subunit BRE</fullName>
    </alternativeName>
    <alternativeName>
        <fullName evidence="17">BRCA1/BRCA2-containing complex subunit 45</fullName>
    </alternativeName>
</protein>
<dbReference type="AlphaFoldDB" id="A0A835SM54"/>
<reference evidence="19" key="1">
    <citation type="journal article" date="2020" name="bioRxiv">
        <title>Comparative genomics of Chlamydomonas.</title>
        <authorList>
            <person name="Craig R.J."/>
            <person name="Hasan A.R."/>
            <person name="Ness R.W."/>
            <person name="Keightley P.D."/>
        </authorList>
    </citation>
    <scope>NUCLEOTIDE SEQUENCE</scope>
    <source>
        <strain evidence="19">SAG 7.73</strain>
    </source>
</reference>
<dbReference type="GO" id="GO:0005737">
    <property type="term" value="C:cytoplasm"/>
    <property type="evidence" value="ECO:0007669"/>
    <property type="project" value="UniProtKB-SubCell"/>
</dbReference>
<evidence type="ECO:0000256" key="1">
    <source>
        <dbReference type="ARBA" id="ARBA00004123"/>
    </source>
</evidence>
<dbReference type="GO" id="GO:0006302">
    <property type="term" value="P:double-strand break repair"/>
    <property type="evidence" value="ECO:0007669"/>
    <property type="project" value="TreeGrafter"/>
</dbReference>
<evidence type="ECO:0000256" key="7">
    <source>
        <dbReference type="ARBA" id="ARBA00022737"/>
    </source>
</evidence>
<evidence type="ECO:0000256" key="17">
    <source>
        <dbReference type="ARBA" id="ARBA00032630"/>
    </source>
</evidence>
<dbReference type="EMBL" id="JAEHOC010000030">
    <property type="protein sequence ID" value="KAG2429608.1"/>
    <property type="molecule type" value="Genomic_DNA"/>
</dbReference>
<evidence type="ECO:0000313" key="19">
    <source>
        <dbReference type="EMBL" id="KAG2429608.1"/>
    </source>
</evidence>
<dbReference type="GO" id="GO:0070552">
    <property type="term" value="C:BRISC complex"/>
    <property type="evidence" value="ECO:0007669"/>
    <property type="project" value="InterPro"/>
</dbReference>
<keyword evidence="12" id="KW-0234">DNA repair</keyword>
<dbReference type="Proteomes" id="UP000650467">
    <property type="component" value="Unassembled WGS sequence"/>
</dbReference>
<evidence type="ECO:0000256" key="18">
    <source>
        <dbReference type="SAM" id="MobiDB-lite"/>
    </source>
</evidence>
<feature type="compositionally biased region" description="Low complexity" evidence="18">
    <location>
        <begin position="293"/>
        <end position="302"/>
    </location>
</feature>
<evidence type="ECO:0000256" key="9">
    <source>
        <dbReference type="ARBA" id="ARBA00022776"/>
    </source>
</evidence>
<evidence type="ECO:0000256" key="8">
    <source>
        <dbReference type="ARBA" id="ARBA00022763"/>
    </source>
</evidence>
<organism evidence="19 20">
    <name type="scientific">Chlamydomonas incerta</name>
    <dbReference type="NCBI Taxonomy" id="51695"/>
    <lineage>
        <taxon>Eukaryota</taxon>
        <taxon>Viridiplantae</taxon>
        <taxon>Chlorophyta</taxon>
        <taxon>core chlorophytes</taxon>
        <taxon>Chlorophyceae</taxon>
        <taxon>CS clade</taxon>
        <taxon>Chlamydomonadales</taxon>
        <taxon>Chlamydomonadaceae</taxon>
        <taxon>Chlamydomonas</taxon>
    </lineage>
</organism>
<evidence type="ECO:0000256" key="13">
    <source>
        <dbReference type="ARBA" id="ARBA00023242"/>
    </source>
</evidence>
<dbReference type="PANTHER" id="PTHR15189:SF7">
    <property type="entry name" value="BRISC AND BRCA1-A COMPLEX MEMBER 2"/>
    <property type="match status" value="1"/>
</dbReference>
<comment type="caution">
    <text evidence="19">The sequence shown here is derived from an EMBL/GenBank/DDBJ whole genome shotgun (WGS) entry which is preliminary data.</text>
</comment>
<keyword evidence="11" id="KW-0156">Chromatin regulator</keyword>
<feature type="compositionally biased region" description="Gly residues" evidence="18">
    <location>
        <begin position="303"/>
        <end position="317"/>
    </location>
</feature>
<gene>
    <name evidence="19" type="ORF">HXX76_010841</name>
</gene>
<keyword evidence="9" id="KW-0498">Mitosis</keyword>
<dbReference type="PANTHER" id="PTHR15189">
    <property type="entry name" value="BRISC AND BRCA1-A COMPLEX MEMBER 2"/>
    <property type="match status" value="1"/>
</dbReference>
<evidence type="ECO:0000256" key="12">
    <source>
        <dbReference type="ARBA" id="ARBA00023204"/>
    </source>
</evidence>
<evidence type="ECO:0000256" key="3">
    <source>
        <dbReference type="ARBA" id="ARBA00019438"/>
    </source>
</evidence>
<keyword evidence="6" id="KW-0053">Apoptosis</keyword>
<keyword evidence="7" id="KW-0677">Repeat</keyword>
<keyword evidence="5" id="KW-0132">Cell division</keyword>
<keyword evidence="14" id="KW-0131">Cell cycle</keyword>
<evidence type="ECO:0000256" key="10">
    <source>
        <dbReference type="ARBA" id="ARBA00022786"/>
    </source>
</evidence>
<feature type="region of interest" description="Disordered" evidence="18">
    <location>
        <begin position="105"/>
        <end position="128"/>
    </location>
</feature>
<keyword evidence="8" id="KW-0227">DNA damage</keyword>
<proteinExistence type="inferred from homology"/>
<evidence type="ECO:0000256" key="2">
    <source>
        <dbReference type="ARBA" id="ARBA00004496"/>
    </source>
</evidence>
<feature type="compositionally biased region" description="Gly residues" evidence="18">
    <location>
        <begin position="282"/>
        <end position="292"/>
    </location>
</feature>
<evidence type="ECO:0000256" key="11">
    <source>
        <dbReference type="ARBA" id="ARBA00022853"/>
    </source>
</evidence>
<dbReference type="GO" id="GO:0051301">
    <property type="term" value="P:cell division"/>
    <property type="evidence" value="ECO:0007669"/>
    <property type="project" value="UniProtKB-KW"/>
</dbReference>
<evidence type="ECO:0000256" key="5">
    <source>
        <dbReference type="ARBA" id="ARBA00022618"/>
    </source>
</evidence>
<keyword evidence="4" id="KW-0963">Cytoplasm</keyword>
<keyword evidence="10" id="KW-0833">Ubl conjugation pathway</keyword>
<keyword evidence="13" id="KW-0539">Nucleus</keyword>
<keyword evidence="20" id="KW-1185">Reference proteome</keyword>
<dbReference type="InterPro" id="IPR010358">
    <property type="entry name" value="BRE"/>
</dbReference>
<evidence type="ECO:0000256" key="15">
    <source>
        <dbReference type="ARBA" id="ARBA00025766"/>
    </source>
</evidence>
<accession>A0A835SM54</accession>
<evidence type="ECO:0000256" key="14">
    <source>
        <dbReference type="ARBA" id="ARBA00023306"/>
    </source>
</evidence>
<sequence>MALHAQLRQLRQDLSCNATLDYLSPHCRIVNLSLPWCGRQLRWQLVFGPPSSNSPPDIVFDDESFRPLCATFTSSSAATASSATAFATAAAALAAAAPGPAAAAAGAPHARTGSIGGGRGGSSSSSGGCGPAALRAQLLGWPAAAGLQPESAAAAEALSRLVRCLLEAYRLHQRTRLEAAAARLPRLQFELSTLDTGGADGGGGGGGVQMELQAPGQAAAGAAASGASGAAAAVFSVPLPGVDLTQLLQLAVQLGARLPSGLLPPPAAAAAAPGAEPAAGAQGEGGTGGEGGVLEPLLPAGAAGPGGSGGAGEGAGQGDQEAAERLSVNRGPASPGAVAGAAAAAARSAAAAASGAGAGAAGQSLPTGSVSLSAAAAAAPGSAAGAAKRAAALPPLVLQASFRLPPAAGGAAGGDMADPELMLLVPPVLVDLQAQSTSPLPPGVVAASSLGGGGGAAVASGSGAAGAAGGGHARRPNSSGGGSFVAAGAGGGGGGGGAKIGVSLLPPFLLPLWSAHMCLAEYIPLAADRLRLQIDAHCLMLSTRLQLLSLLGDMLGGPPLELNAAAGTALYGVAWEGAAVLLGLELGGRFPSDKPAITLQSVRMLGAPDASRTYRDYPWSPRWAAREMAARIHNWVQDELPNFLRTRLPPPPPPS</sequence>